<dbReference type="PANTHER" id="PTHR22916">
    <property type="entry name" value="GLYCOSYLTRANSFERASE"/>
    <property type="match status" value="1"/>
</dbReference>
<dbReference type="InterPro" id="IPR001173">
    <property type="entry name" value="Glyco_trans_2-like"/>
</dbReference>
<evidence type="ECO:0000256" key="2">
    <source>
        <dbReference type="ARBA" id="ARBA00022679"/>
    </source>
</evidence>
<feature type="domain" description="Glycosyltransferase 2-like" evidence="3">
    <location>
        <begin position="4"/>
        <end position="163"/>
    </location>
</feature>
<dbReference type="GO" id="GO:0016758">
    <property type="term" value="F:hexosyltransferase activity"/>
    <property type="evidence" value="ECO:0007669"/>
    <property type="project" value="UniProtKB-ARBA"/>
</dbReference>
<dbReference type="Gene3D" id="3.90.550.10">
    <property type="entry name" value="Spore Coat Polysaccharide Biosynthesis Protein SpsA, Chain A"/>
    <property type="match status" value="1"/>
</dbReference>
<protein>
    <submittedName>
        <fullName evidence="4">Glycosyltransferase family 2 protein</fullName>
    </submittedName>
</protein>
<dbReference type="AlphaFoldDB" id="A0A928BWC0"/>
<accession>A0A928BWC0</accession>
<comment type="caution">
    <text evidence="4">The sequence shown here is derived from an EMBL/GenBank/DDBJ whole genome shotgun (WGS) entry which is preliminary data.</text>
</comment>
<reference evidence="4" key="1">
    <citation type="submission" date="2019-04" db="EMBL/GenBank/DDBJ databases">
        <title>Evolution of Biomass-Degrading Anaerobic Consortia Revealed by Metagenomics.</title>
        <authorList>
            <person name="Peng X."/>
        </authorList>
    </citation>
    <scope>NUCLEOTIDE SEQUENCE</scope>
    <source>
        <strain evidence="4">SIG141</strain>
    </source>
</reference>
<dbReference type="PANTHER" id="PTHR22916:SF51">
    <property type="entry name" value="GLYCOSYLTRANSFERASE EPSH-RELATED"/>
    <property type="match status" value="1"/>
</dbReference>
<evidence type="ECO:0000256" key="1">
    <source>
        <dbReference type="ARBA" id="ARBA00022676"/>
    </source>
</evidence>
<dbReference type="InterPro" id="IPR029044">
    <property type="entry name" value="Nucleotide-diphossugar_trans"/>
</dbReference>
<dbReference type="Pfam" id="PF00535">
    <property type="entry name" value="Glycos_transf_2"/>
    <property type="match status" value="1"/>
</dbReference>
<sequence>MKVSIVIPVYNKAEYISNCLESLLQQDFDDFEIIVVDDGSTDDSGRICDEKSAQDSRIRVIHTENGGVTSARRKGVEHAAGEYIMFVDADDSLLSGAITTLYNAITESGADEVIGTYKDQYGNCYDSGWRGFVPCEPLIRNLLSIKNSFCVLWGIMFRKELLDGCLDAPREIVEREDSLMQIKCLIKNPKVFFIADAVYLYNVDVPNNRIENLEWIRIYDNELRKTLQSQWELYKSAFVGHQIKVYEKFIDKRQFYVLNDYYRPLRKQLTSDIPLMDRVAIMLPPQLGYYPIHYYKKLLKLKQSIANK</sequence>
<dbReference type="SUPFAM" id="SSF53448">
    <property type="entry name" value="Nucleotide-diphospho-sugar transferases"/>
    <property type="match status" value="1"/>
</dbReference>
<name>A0A928BWC0_XYLRU</name>
<dbReference type="EMBL" id="SUYD01000019">
    <property type="protein sequence ID" value="MBE6267292.1"/>
    <property type="molecule type" value="Genomic_DNA"/>
</dbReference>
<keyword evidence="1" id="KW-0328">Glycosyltransferase</keyword>
<organism evidence="4 5">
    <name type="scientific">Xylanibacter ruminicola</name>
    <name type="common">Prevotella ruminicola</name>
    <dbReference type="NCBI Taxonomy" id="839"/>
    <lineage>
        <taxon>Bacteria</taxon>
        <taxon>Pseudomonadati</taxon>
        <taxon>Bacteroidota</taxon>
        <taxon>Bacteroidia</taxon>
        <taxon>Bacteroidales</taxon>
        <taxon>Prevotellaceae</taxon>
        <taxon>Xylanibacter</taxon>
    </lineage>
</organism>
<proteinExistence type="predicted"/>
<keyword evidence="2" id="KW-0808">Transferase</keyword>
<dbReference type="CDD" id="cd00761">
    <property type="entry name" value="Glyco_tranf_GTA_type"/>
    <property type="match status" value="1"/>
</dbReference>
<evidence type="ECO:0000313" key="4">
    <source>
        <dbReference type="EMBL" id="MBE6267292.1"/>
    </source>
</evidence>
<evidence type="ECO:0000259" key="3">
    <source>
        <dbReference type="Pfam" id="PF00535"/>
    </source>
</evidence>
<gene>
    <name evidence="4" type="ORF">E7102_12660</name>
</gene>
<evidence type="ECO:0000313" key="5">
    <source>
        <dbReference type="Proteomes" id="UP000763088"/>
    </source>
</evidence>
<dbReference type="Proteomes" id="UP000763088">
    <property type="component" value="Unassembled WGS sequence"/>
</dbReference>